<dbReference type="Pfam" id="PF01346">
    <property type="entry name" value="FKBP_N"/>
    <property type="match status" value="1"/>
</dbReference>
<dbReference type="RefSeq" id="WP_272142599.1">
    <property type="nucleotide sequence ID" value="NZ_JAQNDM010000002.1"/>
</dbReference>
<dbReference type="PROSITE" id="PS51257">
    <property type="entry name" value="PROKAR_LIPOPROTEIN"/>
    <property type="match status" value="1"/>
</dbReference>
<sequence length="271" mass="28043">MRKMWAVAALSLIVTGCQKQEAKSAETATAATGTGAGASANPQTDDQKTLYALGLSVGRSVGVFNLTPEELSFVQAGLAAQVKGDKPVVDIETFGPKIQQLAMARQTAKSAGEKEKGKAFLEQAAKEEGASKTESGLIYKETQAGTGESPQPTDIVKVHYKGTLTDGKEFDSSYKRGEPATFPLNGVIRCWTEGVQKMKVGGKARLVCPSDLAYGDRGAPPDIPGGATLVFEVELLEITKGGNPPGAPGAPGAPPPPAPAKPDAKPAAPKK</sequence>
<keyword evidence="4 5" id="KW-0413">Isomerase</keyword>
<dbReference type="Proteomes" id="UP001221838">
    <property type="component" value="Unassembled WGS sequence"/>
</dbReference>
<dbReference type="PANTHER" id="PTHR43811:SF19">
    <property type="entry name" value="39 KDA FK506-BINDING NUCLEAR PROTEIN"/>
    <property type="match status" value="1"/>
</dbReference>
<evidence type="ECO:0000256" key="3">
    <source>
        <dbReference type="ARBA" id="ARBA00023110"/>
    </source>
</evidence>
<dbReference type="PANTHER" id="PTHR43811">
    <property type="entry name" value="FKBP-TYPE PEPTIDYL-PROLYL CIS-TRANS ISOMERASE FKPA"/>
    <property type="match status" value="1"/>
</dbReference>
<dbReference type="InterPro" id="IPR036944">
    <property type="entry name" value="PPIase_FKBP_N_sf"/>
</dbReference>
<feature type="domain" description="PPIase FKBP-type" evidence="8">
    <location>
        <begin position="153"/>
        <end position="239"/>
    </location>
</feature>
<dbReference type="GO" id="GO:0016853">
    <property type="term" value="F:isomerase activity"/>
    <property type="evidence" value="ECO:0007669"/>
    <property type="project" value="UniProtKB-KW"/>
</dbReference>
<proteinExistence type="inferred from homology"/>
<dbReference type="Gene3D" id="3.10.50.40">
    <property type="match status" value="1"/>
</dbReference>
<evidence type="ECO:0000256" key="7">
    <source>
        <dbReference type="SAM" id="MobiDB-lite"/>
    </source>
</evidence>
<evidence type="ECO:0000256" key="2">
    <source>
        <dbReference type="ARBA" id="ARBA00006577"/>
    </source>
</evidence>
<organism evidence="9 10">
    <name type="scientific">Stigmatella ashevillensis</name>
    <dbReference type="NCBI Taxonomy" id="2995309"/>
    <lineage>
        <taxon>Bacteria</taxon>
        <taxon>Pseudomonadati</taxon>
        <taxon>Myxococcota</taxon>
        <taxon>Myxococcia</taxon>
        <taxon>Myxococcales</taxon>
        <taxon>Cystobacterineae</taxon>
        <taxon>Archangiaceae</taxon>
        <taxon>Stigmatella</taxon>
    </lineage>
</organism>
<dbReference type="EMBL" id="JAQNDM010000002">
    <property type="protein sequence ID" value="MDC0712469.1"/>
    <property type="molecule type" value="Genomic_DNA"/>
</dbReference>
<dbReference type="SUPFAM" id="SSF54534">
    <property type="entry name" value="FKBP-like"/>
    <property type="match status" value="1"/>
</dbReference>
<dbReference type="InterPro" id="IPR001179">
    <property type="entry name" value="PPIase_FKBP_dom"/>
</dbReference>
<dbReference type="InterPro" id="IPR046357">
    <property type="entry name" value="PPIase_dom_sf"/>
</dbReference>
<name>A0ABT5DFM0_9BACT</name>
<keyword evidence="3 5" id="KW-0697">Rotamase</keyword>
<evidence type="ECO:0000256" key="6">
    <source>
        <dbReference type="RuleBase" id="RU003915"/>
    </source>
</evidence>
<comment type="catalytic activity">
    <reaction evidence="1 5 6">
        <text>[protein]-peptidylproline (omega=180) = [protein]-peptidylproline (omega=0)</text>
        <dbReference type="Rhea" id="RHEA:16237"/>
        <dbReference type="Rhea" id="RHEA-COMP:10747"/>
        <dbReference type="Rhea" id="RHEA-COMP:10748"/>
        <dbReference type="ChEBI" id="CHEBI:83833"/>
        <dbReference type="ChEBI" id="CHEBI:83834"/>
        <dbReference type="EC" id="5.2.1.8"/>
    </reaction>
</comment>
<accession>A0ABT5DFM0</accession>
<feature type="compositionally biased region" description="Pro residues" evidence="7">
    <location>
        <begin position="245"/>
        <end position="260"/>
    </location>
</feature>
<evidence type="ECO:0000256" key="1">
    <source>
        <dbReference type="ARBA" id="ARBA00000971"/>
    </source>
</evidence>
<comment type="caution">
    <text evidence="9">The sequence shown here is derived from an EMBL/GenBank/DDBJ whole genome shotgun (WGS) entry which is preliminary data.</text>
</comment>
<dbReference type="InterPro" id="IPR000774">
    <property type="entry name" value="PPIase_FKBP_N"/>
</dbReference>
<evidence type="ECO:0000256" key="4">
    <source>
        <dbReference type="ARBA" id="ARBA00023235"/>
    </source>
</evidence>
<keyword evidence="10" id="KW-1185">Reference proteome</keyword>
<dbReference type="PROSITE" id="PS50059">
    <property type="entry name" value="FKBP_PPIASE"/>
    <property type="match status" value="1"/>
</dbReference>
<reference evidence="9 10" key="1">
    <citation type="submission" date="2022-11" db="EMBL/GenBank/DDBJ databases">
        <title>Minimal conservation of predation-associated metabolite biosynthetic gene clusters underscores biosynthetic potential of Myxococcota including descriptions for ten novel species: Archangium lansinium sp. nov., Myxococcus landrumus sp. nov., Nannocystis bai.</title>
        <authorList>
            <person name="Ahearne A."/>
            <person name="Stevens C."/>
            <person name="Dowd S."/>
        </authorList>
    </citation>
    <scope>NUCLEOTIDE SEQUENCE [LARGE SCALE GENOMIC DNA]</scope>
    <source>
        <strain evidence="9 10">NCWAL01</strain>
    </source>
</reference>
<dbReference type="EC" id="5.2.1.8" evidence="6"/>
<evidence type="ECO:0000313" key="9">
    <source>
        <dbReference type="EMBL" id="MDC0712469.1"/>
    </source>
</evidence>
<evidence type="ECO:0000256" key="5">
    <source>
        <dbReference type="PROSITE-ProRule" id="PRU00277"/>
    </source>
</evidence>
<feature type="region of interest" description="Disordered" evidence="7">
    <location>
        <begin position="239"/>
        <end position="271"/>
    </location>
</feature>
<dbReference type="Gene3D" id="1.10.287.460">
    <property type="entry name" value="Peptidyl-prolyl cis-trans isomerase, FKBP-type, N-terminal domain"/>
    <property type="match status" value="1"/>
</dbReference>
<dbReference type="Pfam" id="PF00254">
    <property type="entry name" value="FKBP_C"/>
    <property type="match status" value="1"/>
</dbReference>
<evidence type="ECO:0000313" key="10">
    <source>
        <dbReference type="Proteomes" id="UP001221838"/>
    </source>
</evidence>
<evidence type="ECO:0000259" key="8">
    <source>
        <dbReference type="PROSITE" id="PS50059"/>
    </source>
</evidence>
<gene>
    <name evidence="9" type="ORF">POL68_28665</name>
</gene>
<comment type="similarity">
    <text evidence="2 6">Belongs to the FKBP-type PPIase family.</text>
</comment>
<protein>
    <recommendedName>
        <fullName evidence="6">Peptidyl-prolyl cis-trans isomerase</fullName>
        <ecNumber evidence="6">5.2.1.8</ecNumber>
    </recommendedName>
</protein>